<protein>
    <recommendedName>
        <fullName evidence="4">CCHC-type domain-containing protein</fullName>
    </recommendedName>
</protein>
<name>A0A225VJ25_9STRA</name>
<dbReference type="PANTHER" id="PTHR15503">
    <property type="entry name" value="LDOC1 RELATED"/>
    <property type="match status" value="1"/>
</dbReference>
<dbReference type="GO" id="GO:0003676">
    <property type="term" value="F:nucleic acid binding"/>
    <property type="evidence" value="ECO:0007669"/>
    <property type="project" value="InterPro"/>
</dbReference>
<dbReference type="SUPFAM" id="SSF56672">
    <property type="entry name" value="DNA/RNA polymerases"/>
    <property type="match status" value="1"/>
</dbReference>
<dbReference type="PANTHER" id="PTHR15503:SF22">
    <property type="entry name" value="TRANSPOSON TY3-I GAG POLYPROTEIN"/>
    <property type="match status" value="1"/>
</dbReference>
<sequence>MFSAKLYFESKNIKYGADAPQQRPLSLLVTNLKGQAAAWYQHLRDHLLRLRQNNFSCLEDYVASFRIILCKVKDMSDIDKVMHFQKGLVMVIRQEVKLRQFRNTTDAISFALMYDRAHSQQTYVEVPVPMEIGSSRFVSREECLRNNLCFYCKEPGHRLAGCRKRQSRNHPRDPSRQVQDDEEVLDSMQLNMFSIEATTRPARELLRFDGMMNGQSIRVLIVSGAERNIFRSGLGQHHTDATKVTAENFDGTTTPTRIAEQYCETLSFADRHFSGVTLIEWDVSANQDVILGIPWLVQFNPIINWQTGVMLFPTQRGVVDCRSVNSSLDVSGSAVATVEVEPDFLEHPLPPTLQQQLDHHVQAGYFHIPLGPGPISFQYVSLCELSLPEFATKLKREAYAELYHVAVKTSPTLKTIPHPLRAVLSEFADVFPDEQPVQQPPQRSIEHEVVLKQGAKPSNRAPFCLSKVEQEALDLFVADLLRKNWIQVSDSPWVSNIFGVPKKDPVTGKFPSRLEWLHSNNPNMPIR</sequence>
<dbReference type="Gene3D" id="3.10.10.10">
    <property type="entry name" value="HIV Type 1 Reverse Transcriptase, subunit A, domain 1"/>
    <property type="match status" value="1"/>
</dbReference>
<organism evidence="2 3">
    <name type="scientific">Phytophthora megakarya</name>
    <dbReference type="NCBI Taxonomy" id="4795"/>
    <lineage>
        <taxon>Eukaryota</taxon>
        <taxon>Sar</taxon>
        <taxon>Stramenopiles</taxon>
        <taxon>Oomycota</taxon>
        <taxon>Peronosporomycetes</taxon>
        <taxon>Peronosporales</taxon>
        <taxon>Peronosporaceae</taxon>
        <taxon>Phytophthora</taxon>
    </lineage>
</organism>
<dbReference type="EMBL" id="NBNE01004364">
    <property type="protein sequence ID" value="OWZ05571.1"/>
    <property type="molecule type" value="Genomic_DNA"/>
</dbReference>
<feature type="compositionally biased region" description="Basic and acidic residues" evidence="1">
    <location>
        <begin position="170"/>
        <end position="179"/>
    </location>
</feature>
<dbReference type="AlphaFoldDB" id="A0A225VJ25"/>
<dbReference type="OrthoDB" id="122269at2759"/>
<dbReference type="InterPro" id="IPR036875">
    <property type="entry name" value="Znf_CCHC_sf"/>
</dbReference>
<reference evidence="3" key="1">
    <citation type="submission" date="2017-03" db="EMBL/GenBank/DDBJ databases">
        <title>Phytopthora megakarya and P. palmivora, two closely related causual agents of cacao black pod achieved similar genome size and gene model numbers by different mechanisms.</title>
        <authorList>
            <person name="Ali S."/>
            <person name="Shao J."/>
            <person name="Larry D.J."/>
            <person name="Kronmiller B."/>
            <person name="Shen D."/>
            <person name="Strem M.D."/>
            <person name="Melnick R.L."/>
            <person name="Guiltinan M.J."/>
            <person name="Tyler B.M."/>
            <person name="Meinhardt L.W."/>
            <person name="Bailey B.A."/>
        </authorList>
    </citation>
    <scope>NUCLEOTIDE SEQUENCE [LARGE SCALE GENOMIC DNA]</scope>
    <source>
        <strain evidence="3">zdho120</strain>
    </source>
</reference>
<dbReference type="Gene3D" id="2.40.70.10">
    <property type="entry name" value="Acid Proteases"/>
    <property type="match status" value="1"/>
</dbReference>
<dbReference type="InterPro" id="IPR021109">
    <property type="entry name" value="Peptidase_aspartic_dom_sf"/>
</dbReference>
<accession>A0A225VJ25</accession>
<dbReference type="SUPFAM" id="SSF57756">
    <property type="entry name" value="Retrovirus zinc finger-like domains"/>
    <property type="match status" value="1"/>
</dbReference>
<feature type="region of interest" description="Disordered" evidence="1">
    <location>
        <begin position="162"/>
        <end position="181"/>
    </location>
</feature>
<evidence type="ECO:0000313" key="3">
    <source>
        <dbReference type="Proteomes" id="UP000198211"/>
    </source>
</evidence>
<evidence type="ECO:0000256" key="1">
    <source>
        <dbReference type="SAM" id="MobiDB-lite"/>
    </source>
</evidence>
<gene>
    <name evidence="2" type="ORF">PHMEG_00022318</name>
</gene>
<dbReference type="InterPro" id="IPR032567">
    <property type="entry name" value="RTL1-rel"/>
</dbReference>
<dbReference type="InterPro" id="IPR043502">
    <property type="entry name" value="DNA/RNA_pol_sf"/>
</dbReference>
<dbReference type="GO" id="GO:0008270">
    <property type="term" value="F:zinc ion binding"/>
    <property type="evidence" value="ECO:0007669"/>
    <property type="project" value="InterPro"/>
</dbReference>
<keyword evidence="3" id="KW-1185">Reference proteome</keyword>
<comment type="caution">
    <text evidence="2">The sequence shown here is derived from an EMBL/GenBank/DDBJ whole genome shotgun (WGS) entry which is preliminary data.</text>
</comment>
<dbReference type="CDD" id="cd00303">
    <property type="entry name" value="retropepsin_like"/>
    <property type="match status" value="1"/>
</dbReference>
<evidence type="ECO:0000313" key="2">
    <source>
        <dbReference type="EMBL" id="OWZ05571.1"/>
    </source>
</evidence>
<evidence type="ECO:0008006" key="4">
    <source>
        <dbReference type="Google" id="ProtNLM"/>
    </source>
</evidence>
<dbReference type="Proteomes" id="UP000198211">
    <property type="component" value="Unassembled WGS sequence"/>
</dbReference>
<proteinExistence type="predicted"/>